<reference evidence="4" key="1">
    <citation type="submission" date="2010-03" db="EMBL/GenBank/DDBJ databases">
        <title>The complete genome of Mycoplasma crocodyli MP145.</title>
        <authorList>
            <person name="Glass J.I."/>
            <person name="Durkin A.S."/>
            <person name="Hostetler J."/>
            <person name="Jackson J."/>
            <person name="Johnson J."/>
            <person name="May M.A."/>
            <person name="Paralanov V."/>
            <person name="Radune D."/>
            <person name="Szczypinski B."/>
            <person name="Brown D.R."/>
        </authorList>
    </citation>
    <scope>NUCLEOTIDE SEQUENCE [LARGE SCALE GENOMIC DNA]</scope>
    <source>
        <strain evidence="4">ATCC 51981 / MP145</strain>
    </source>
</reference>
<keyword evidence="3" id="KW-0808">Transferase</keyword>
<keyword evidence="4" id="KW-1185">Reference proteome</keyword>
<dbReference type="GO" id="GO:0006281">
    <property type="term" value="P:DNA repair"/>
    <property type="evidence" value="ECO:0007669"/>
    <property type="project" value="InterPro"/>
</dbReference>
<dbReference type="GO" id="GO:0009432">
    <property type="term" value="P:SOS response"/>
    <property type="evidence" value="ECO:0007669"/>
    <property type="project" value="TreeGrafter"/>
</dbReference>
<protein>
    <submittedName>
        <fullName evidence="3">Damage-repair DNA polymerase IV</fullName>
        <ecNumber evidence="3">2.7.7.7</ecNumber>
    </submittedName>
</protein>
<evidence type="ECO:0000313" key="3">
    <source>
        <dbReference type="EMBL" id="ADE19486.1"/>
    </source>
</evidence>
<name>D5E5N6_MYCCM</name>
<dbReference type="PANTHER" id="PTHR11076">
    <property type="entry name" value="DNA REPAIR POLYMERASE UMUC / TRANSFERASE FAMILY MEMBER"/>
    <property type="match status" value="1"/>
</dbReference>
<dbReference type="InterPro" id="IPR043128">
    <property type="entry name" value="Rev_trsase/Diguanyl_cyclase"/>
</dbReference>
<proteinExistence type="inferred from homology"/>
<dbReference type="STRING" id="512564.MCRO_0452"/>
<dbReference type="InterPro" id="IPR043502">
    <property type="entry name" value="DNA/RNA_pol_sf"/>
</dbReference>
<dbReference type="Gene3D" id="3.30.1490.100">
    <property type="entry name" value="DNA polymerase, Y-family, little finger domain"/>
    <property type="match status" value="1"/>
</dbReference>
<feature type="domain" description="UmuC" evidence="2">
    <location>
        <begin position="10"/>
        <end position="191"/>
    </location>
</feature>
<dbReference type="HOGENOM" id="CLU_012348_1_1_14"/>
<dbReference type="GO" id="GO:0003887">
    <property type="term" value="F:DNA-directed DNA polymerase activity"/>
    <property type="evidence" value="ECO:0007669"/>
    <property type="project" value="UniProtKB-EC"/>
</dbReference>
<dbReference type="Pfam" id="PF00817">
    <property type="entry name" value="IMS"/>
    <property type="match status" value="1"/>
</dbReference>
<comment type="similarity">
    <text evidence="1">Belongs to the DNA polymerase type-Y family.</text>
</comment>
<keyword evidence="3" id="KW-0548">Nucleotidyltransferase</keyword>
<dbReference type="OrthoDB" id="9808813at2"/>
<dbReference type="InterPro" id="IPR050116">
    <property type="entry name" value="DNA_polymerase-Y"/>
</dbReference>
<dbReference type="Gene3D" id="3.30.70.270">
    <property type="match status" value="1"/>
</dbReference>
<dbReference type="InterPro" id="IPR022880">
    <property type="entry name" value="DNApol_IV"/>
</dbReference>
<reference evidence="3 4" key="3">
    <citation type="journal article" date="2011" name="J. Bacteriol.">
        <title>Genome sequences of Mycoplasma alligatoris A21JP2T and Mycoplasma crocodyli MP145T.</title>
        <authorList>
            <person name="Brown D.R."/>
            <person name="Farmerie W.G."/>
            <person name="May M."/>
            <person name="Benders G.A."/>
            <person name="Durkin A.S."/>
            <person name="Hlavinka K."/>
            <person name="Hostetler J."/>
            <person name="Jackson J."/>
            <person name="Johnson J."/>
            <person name="Miller R.H."/>
            <person name="Paralanov V."/>
            <person name="Radune D."/>
            <person name="Szczypinski B."/>
            <person name="Glass J.I."/>
        </authorList>
    </citation>
    <scope>NUCLEOTIDE SEQUENCE [LARGE SCALE GENOMIC DNA]</scope>
    <source>
        <strain evidence="4">ATCC 51981 / MP145</strain>
    </source>
</reference>
<dbReference type="GO" id="GO:0005829">
    <property type="term" value="C:cytosol"/>
    <property type="evidence" value="ECO:0007669"/>
    <property type="project" value="TreeGrafter"/>
</dbReference>
<dbReference type="Gene3D" id="1.10.150.20">
    <property type="entry name" value="5' to 3' exonuclease, C-terminal subdomain"/>
    <property type="match status" value="1"/>
</dbReference>
<organism evidence="3 4">
    <name type="scientific">Mycoplasma crocodyli (strain ATCC 51981 / MP145)</name>
    <dbReference type="NCBI Taxonomy" id="512564"/>
    <lineage>
        <taxon>Bacteria</taxon>
        <taxon>Bacillati</taxon>
        <taxon>Mycoplasmatota</taxon>
        <taxon>Mollicutes</taxon>
        <taxon>Mycoplasmataceae</taxon>
        <taxon>Mycoplasma</taxon>
    </lineage>
</organism>
<gene>
    <name evidence="3" type="primary">dinB</name>
    <name evidence="3" type="ordered locus">MCRO_0452</name>
</gene>
<dbReference type="eggNOG" id="COG0389">
    <property type="taxonomic scope" value="Bacteria"/>
</dbReference>
<dbReference type="Pfam" id="PF11799">
    <property type="entry name" value="IMS_C"/>
    <property type="match status" value="1"/>
</dbReference>
<dbReference type="PANTHER" id="PTHR11076:SF33">
    <property type="entry name" value="DNA POLYMERASE KAPPA"/>
    <property type="match status" value="1"/>
</dbReference>
<evidence type="ECO:0000256" key="1">
    <source>
        <dbReference type="ARBA" id="ARBA00010945"/>
    </source>
</evidence>
<evidence type="ECO:0000259" key="2">
    <source>
        <dbReference type="PROSITE" id="PS50173"/>
    </source>
</evidence>
<dbReference type="EC" id="2.7.7.7" evidence="3"/>
<dbReference type="Proteomes" id="UP000001845">
    <property type="component" value="Chromosome"/>
</dbReference>
<dbReference type="GO" id="GO:0003684">
    <property type="term" value="F:damaged DNA binding"/>
    <property type="evidence" value="ECO:0007669"/>
    <property type="project" value="InterPro"/>
</dbReference>
<dbReference type="SUPFAM" id="SSF100879">
    <property type="entry name" value="Lesion bypass DNA polymerase (Y-family), little finger domain"/>
    <property type="match status" value="1"/>
</dbReference>
<dbReference type="GO" id="GO:0042276">
    <property type="term" value="P:error-prone translesion synthesis"/>
    <property type="evidence" value="ECO:0007669"/>
    <property type="project" value="TreeGrafter"/>
</dbReference>
<evidence type="ECO:0000313" key="4">
    <source>
        <dbReference type="Proteomes" id="UP000001845"/>
    </source>
</evidence>
<accession>D5E5N6</accession>
<reference key="2">
    <citation type="submission" date="2010-03" db="EMBL/GenBank/DDBJ databases">
        <authorList>
            <person name="Ma Z."/>
            <person name="Wang X."/>
            <person name="Liu H."/>
        </authorList>
    </citation>
    <scope>NUCLEOTIDE SEQUENCE</scope>
    <source>
        <strain>MP145</strain>
    </source>
</reference>
<dbReference type="EMBL" id="CP001991">
    <property type="protein sequence ID" value="ADE19486.1"/>
    <property type="molecule type" value="Genomic_DNA"/>
</dbReference>
<dbReference type="KEGG" id="mcd:MCRO_0452"/>
<dbReference type="RefSeq" id="WP_013054263.1">
    <property type="nucleotide sequence ID" value="NC_014014.1"/>
</dbReference>
<dbReference type="InterPro" id="IPR001126">
    <property type="entry name" value="UmuC"/>
</dbReference>
<dbReference type="AlphaFoldDB" id="D5E5N6"/>
<sequence length="416" mass="47664">MNNIKEEKIIFHIDFDSYFVSAARTLNPELINVPVAIGRNSSNAIATSVSYELKNLKFKPGDKISAIKKKIPNLKVVEPRFELYTYLSSSIFDYIYNNYSKVMEVVSIDECFVDVSHLVKNYQEAITLAYEIQNVINRDFKIPLTIGISYNKFLAKMTTNINKPFGVGLTTVSDVKKNFYHLDVEKFYGIGKANALKLKSIGIYTIGDLAKKDHNSFELNDALGVISRNIVLEARGLGSNIVNTNKNEVKTIGNSLTFESFTLDEKEDILVILKSLIRKVSTRAQNRNLVGNVITVLIRTNKGIWTNKQKKIDNFVNSYDDIFYWSNIIMFEFYNDEEIKGIGIRLSGLANIFELNKMNNLFDMKQPKSKLERVINKVNFKTGNKTLLTLKEFQSDKSKKHSQNKYLHEDNVFKKF</sequence>
<dbReference type="SUPFAM" id="SSF56672">
    <property type="entry name" value="DNA/RNA polymerases"/>
    <property type="match status" value="1"/>
</dbReference>
<dbReference type="InterPro" id="IPR017961">
    <property type="entry name" value="DNA_pol_Y-fam_little_finger"/>
</dbReference>
<dbReference type="PROSITE" id="PS50173">
    <property type="entry name" value="UMUC"/>
    <property type="match status" value="1"/>
</dbReference>
<dbReference type="Gene3D" id="3.40.1170.60">
    <property type="match status" value="1"/>
</dbReference>
<dbReference type="CDD" id="cd03586">
    <property type="entry name" value="PolY_Pol_IV_kappa"/>
    <property type="match status" value="1"/>
</dbReference>
<dbReference type="InterPro" id="IPR036775">
    <property type="entry name" value="DNA_pol_Y-fam_lit_finger_sf"/>
</dbReference>